<name>A0A2P2K9J3_RHIMU</name>
<sequence length="34" mass="3956">MVSIRTFLFYYFFFNQLSPSSSHKAKGLNHANMA</sequence>
<proteinExistence type="predicted"/>
<organism evidence="1">
    <name type="scientific">Rhizophora mucronata</name>
    <name type="common">Asiatic mangrove</name>
    <dbReference type="NCBI Taxonomy" id="61149"/>
    <lineage>
        <taxon>Eukaryota</taxon>
        <taxon>Viridiplantae</taxon>
        <taxon>Streptophyta</taxon>
        <taxon>Embryophyta</taxon>
        <taxon>Tracheophyta</taxon>
        <taxon>Spermatophyta</taxon>
        <taxon>Magnoliopsida</taxon>
        <taxon>eudicotyledons</taxon>
        <taxon>Gunneridae</taxon>
        <taxon>Pentapetalae</taxon>
        <taxon>rosids</taxon>
        <taxon>fabids</taxon>
        <taxon>Malpighiales</taxon>
        <taxon>Rhizophoraceae</taxon>
        <taxon>Rhizophora</taxon>
    </lineage>
</organism>
<reference evidence="1" key="1">
    <citation type="submission" date="2018-02" db="EMBL/GenBank/DDBJ databases">
        <title>Rhizophora mucronata_Transcriptome.</title>
        <authorList>
            <person name="Meera S.P."/>
            <person name="Sreeshan A."/>
            <person name="Augustine A."/>
        </authorList>
    </citation>
    <scope>NUCLEOTIDE SEQUENCE</scope>
    <source>
        <tissue evidence="1">Leaf</tissue>
    </source>
</reference>
<dbReference type="EMBL" id="GGEC01021936">
    <property type="protein sequence ID" value="MBX02420.1"/>
    <property type="molecule type" value="Transcribed_RNA"/>
</dbReference>
<evidence type="ECO:0000313" key="1">
    <source>
        <dbReference type="EMBL" id="MBX02420.1"/>
    </source>
</evidence>
<accession>A0A2P2K9J3</accession>
<protein>
    <submittedName>
        <fullName evidence="1">Uncharacterized protein</fullName>
    </submittedName>
</protein>
<dbReference type="AlphaFoldDB" id="A0A2P2K9J3"/>